<protein>
    <submittedName>
        <fullName evidence="1">Uncharacterized protein</fullName>
    </submittedName>
</protein>
<reference evidence="2" key="1">
    <citation type="submission" date="2015-10" db="EMBL/GenBank/DDBJ databases">
        <title>Niche specialization of a soil ammonia-oxidizing archaeon, Candidatus Nitrosocosmicus oleophilus.</title>
        <authorList>
            <person name="Jung M.-Y."/>
            <person name="Rhee S.-K."/>
        </authorList>
    </citation>
    <scope>NUCLEOTIDE SEQUENCE [LARGE SCALE GENOMIC DNA]</scope>
    <source>
        <strain evidence="2">MY3</strain>
    </source>
</reference>
<proteinExistence type="predicted"/>
<dbReference type="AlphaFoldDB" id="A0A654M039"/>
<name>A0A654M039_9ARCH</name>
<gene>
    <name evidence="1" type="ORF">NMY3_01688</name>
</gene>
<keyword evidence="2" id="KW-1185">Reference proteome</keyword>
<dbReference type="KEGG" id="taa:NMY3_01688"/>
<sequence length="142" mass="16280">MDSFLRPPLDFTVLKEDWSRYNLSDSSILKIKLIATKIRKKNSDYKIDVQNIIVVLSNERGQPDAKVYSPSELQQSITHDVRYTIITQDWNEYITDDGANIKVQPMVTKVSKTSKFDLHGDPIYLVIVQGNVVIEPPETLNQ</sequence>
<evidence type="ECO:0000313" key="1">
    <source>
        <dbReference type="EMBL" id="ALI35891.1"/>
    </source>
</evidence>
<evidence type="ECO:0000313" key="2">
    <source>
        <dbReference type="Proteomes" id="UP000058925"/>
    </source>
</evidence>
<dbReference type="RefSeq" id="WP_196818264.1">
    <property type="nucleotide sequence ID" value="NZ_CP012850.1"/>
</dbReference>
<accession>A0A654M039</accession>
<organism evidence="1 2">
    <name type="scientific">Candidatus Nitrosocosmicus oleophilus</name>
    <dbReference type="NCBI Taxonomy" id="1353260"/>
    <lineage>
        <taxon>Archaea</taxon>
        <taxon>Nitrososphaerota</taxon>
        <taxon>Nitrososphaeria</taxon>
        <taxon>Nitrososphaerales</taxon>
        <taxon>Nitrososphaeraceae</taxon>
        <taxon>Candidatus Nitrosocosmicus</taxon>
    </lineage>
</organism>
<dbReference type="OrthoDB" id="10378at2157"/>
<dbReference type="EMBL" id="CP012850">
    <property type="protein sequence ID" value="ALI35891.1"/>
    <property type="molecule type" value="Genomic_DNA"/>
</dbReference>
<dbReference type="Proteomes" id="UP000058925">
    <property type="component" value="Chromosome"/>
</dbReference>
<dbReference type="GeneID" id="60421703"/>